<proteinExistence type="predicted"/>
<comment type="caution">
    <text evidence="1">The sequence shown here is derived from an EMBL/GenBank/DDBJ whole genome shotgun (WGS) entry which is preliminary data.</text>
</comment>
<dbReference type="InterPro" id="IPR029055">
    <property type="entry name" value="Ntn_hydrolases_N"/>
</dbReference>
<protein>
    <submittedName>
        <fullName evidence="1">Uncharacterized protein</fullName>
    </submittedName>
</protein>
<accession>A0A418X2W8</accession>
<reference evidence="1 2" key="1">
    <citation type="submission" date="2018-09" db="EMBL/GenBank/DDBJ databases">
        <authorList>
            <person name="Zhu H."/>
        </authorList>
    </citation>
    <scope>NUCLEOTIDE SEQUENCE [LARGE SCALE GENOMIC DNA]</scope>
    <source>
        <strain evidence="1 2">K2R10-39</strain>
    </source>
</reference>
<name>A0A418X2W8_9BURK</name>
<gene>
    <name evidence="1" type="ORF">D3870_12895</name>
</gene>
<dbReference type="Gene3D" id="3.60.20.10">
    <property type="entry name" value="Glutamine Phosphoribosylpyrophosphate, subunit 1, domain 1"/>
    <property type="match status" value="1"/>
</dbReference>
<sequence>MTILVSVKINDGVVMAADSASSFASGMVYHHSRKIRNIVDGIPVGVMVAGAGGIGNESVDTLLKDLSVRLRGVDTRYRDWTLNRDDYTVEQLAWRVRQFLFEEKAQAYAGQVRSQVRLCGYSAGRPLAEAWDVLLDDTHCPPPVCVQREEDFGPRWAGEAEALDRLVLGLGSRFDELAREQGITAADGQSVRSGFAPALYELLFLEAMPISDAAELARFLVETTIGFVRFSVSRPKTVGAPVEIAAITKHEGFHWLQGGPAPLPAE</sequence>
<dbReference type="RefSeq" id="WP_119739663.1">
    <property type="nucleotide sequence ID" value="NZ_QYUN01000002.1"/>
</dbReference>
<dbReference type="Proteomes" id="UP000285190">
    <property type="component" value="Unassembled WGS sequence"/>
</dbReference>
<evidence type="ECO:0000313" key="1">
    <source>
        <dbReference type="EMBL" id="RJG06780.1"/>
    </source>
</evidence>
<dbReference type="EMBL" id="QYUN01000002">
    <property type="protein sequence ID" value="RJG06780.1"/>
    <property type="molecule type" value="Genomic_DNA"/>
</dbReference>
<organism evidence="1 2">
    <name type="scientific">Noviherbaspirillum cavernae</name>
    <dbReference type="NCBI Taxonomy" id="2320862"/>
    <lineage>
        <taxon>Bacteria</taxon>
        <taxon>Pseudomonadati</taxon>
        <taxon>Pseudomonadota</taxon>
        <taxon>Betaproteobacteria</taxon>
        <taxon>Burkholderiales</taxon>
        <taxon>Oxalobacteraceae</taxon>
        <taxon>Noviherbaspirillum</taxon>
    </lineage>
</organism>
<dbReference type="AlphaFoldDB" id="A0A418X2W8"/>
<keyword evidence="2" id="KW-1185">Reference proteome</keyword>
<evidence type="ECO:0000313" key="2">
    <source>
        <dbReference type="Proteomes" id="UP000285190"/>
    </source>
</evidence>
<dbReference type="OrthoDB" id="978985at2"/>
<dbReference type="SUPFAM" id="SSF56235">
    <property type="entry name" value="N-terminal nucleophile aminohydrolases (Ntn hydrolases)"/>
    <property type="match status" value="1"/>
</dbReference>